<evidence type="ECO:0000256" key="6">
    <source>
        <dbReference type="RuleBase" id="RU000320"/>
    </source>
</evidence>
<evidence type="ECO:0000313" key="10">
    <source>
        <dbReference type="EMBL" id="XAY03846.1"/>
    </source>
</evidence>
<evidence type="ECO:0000256" key="4">
    <source>
        <dbReference type="ARBA" id="ARBA00022989"/>
    </source>
</evidence>
<dbReference type="GO" id="GO:0016020">
    <property type="term" value="C:membrane"/>
    <property type="evidence" value="ECO:0007669"/>
    <property type="project" value="UniProtKB-SubCell"/>
</dbReference>
<dbReference type="PRINTS" id="PR01437">
    <property type="entry name" value="NUOXDRDTASE4"/>
</dbReference>
<sequence length="604" mass="62923">MTIHLSLLLWAPAALALVGAVLPGRAVGRALAGLGAFAALAYAIALVIDYESGGGLQYVTDEIWIRELGVHYKLGVDGLNLFLVLLTTILFTATTLWSLSEKTREREGQYWLHLGLGHSFVLGALMAQDLALFVVFFDLMLIPFFFLALGWGEGARAEKTAAIIKLVIYTLVGSLLMLTAAIALAVLSASQSGNDLSFAFTDLTQVTLTKGSQEWIFLCFAAAFLVKMPSFPFHGWMPDGYKVLPLPVLAVFSGILSKVAAYGFLRIVIPILPDAAVHFQTLMLLIALASILYGSVMAFTVTNARLILGYSSLAQLGFIVLGAFSLTEQGAQGAILQSVNHGLVVAPAFFLAGAAAVRCGGSEDIRDMGGIAFRAPILTTLFLIVAMANLAIPGSSNFVGEFLILLGVFDAKLAIACIAFTGVALAAVYTLRLFIRAMHNRVGQDVDSRDLSLHDAVVLVPLVLCILALALYPQLALEKGEETVKGSVAAARLVQDPPKTPPRTAGTTPVPVTPGGGQGVVIDPATGQPVDPSAGGGQGVVIDPATGQPVDPSAGGGQPVQIDPSTGQPVDPANPADPGVVIDPGTGEPVDPNAVDPNATGGTP</sequence>
<feature type="transmembrane region" description="Helical" evidence="8">
    <location>
        <begin position="339"/>
        <end position="359"/>
    </location>
</feature>
<feature type="transmembrane region" description="Helical" evidence="8">
    <location>
        <begin position="163"/>
        <end position="187"/>
    </location>
</feature>
<dbReference type="GO" id="GO:0012505">
    <property type="term" value="C:endomembrane system"/>
    <property type="evidence" value="ECO:0007669"/>
    <property type="project" value="UniProtKB-SubCell"/>
</dbReference>
<feature type="transmembrane region" description="Helical" evidence="8">
    <location>
        <begin position="30"/>
        <end position="48"/>
    </location>
</feature>
<reference evidence="10" key="1">
    <citation type="submission" date="2022-12" db="EMBL/GenBank/DDBJ databases">
        <title>Paraconexibacter alkalitolerans sp. nov. and Baekduia alba sp. nov., isolated from soil and emended description of the genera Paraconexibacter (Chun et al., 2020) and Baekduia (An et al., 2020).</title>
        <authorList>
            <person name="Vieira S."/>
            <person name="Huber K.J."/>
            <person name="Geppert A."/>
            <person name="Wolf J."/>
            <person name="Neumann-Schaal M."/>
            <person name="Muesken M."/>
            <person name="Overmann J."/>
        </authorList>
    </citation>
    <scope>NUCLEOTIDE SEQUENCE</scope>
    <source>
        <strain evidence="10">AEG42_29</strain>
    </source>
</reference>
<feature type="transmembrane region" description="Helical" evidence="8">
    <location>
        <begin position="413"/>
        <end position="435"/>
    </location>
</feature>
<gene>
    <name evidence="10" type="primary">ndhD</name>
    <name evidence="10" type="ORF">DSM112329_00669</name>
</gene>
<dbReference type="RefSeq" id="WP_354700396.1">
    <property type="nucleotide sequence ID" value="NZ_CP114014.1"/>
</dbReference>
<feature type="transmembrane region" description="Helical" evidence="8">
    <location>
        <begin position="371"/>
        <end position="393"/>
    </location>
</feature>
<accession>A0AAU7AQB2</accession>
<evidence type="ECO:0000259" key="9">
    <source>
        <dbReference type="Pfam" id="PF00361"/>
    </source>
</evidence>
<dbReference type="EMBL" id="CP114014">
    <property type="protein sequence ID" value="XAY03846.1"/>
    <property type="molecule type" value="Genomic_DNA"/>
</dbReference>
<proteinExistence type="inferred from homology"/>
<evidence type="ECO:0000256" key="5">
    <source>
        <dbReference type="ARBA" id="ARBA00023136"/>
    </source>
</evidence>
<keyword evidence="3 6" id="KW-0812">Transmembrane</keyword>
<evidence type="ECO:0000256" key="1">
    <source>
        <dbReference type="ARBA" id="ARBA00004127"/>
    </source>
</evidence>
<feature type="transmembrane region" description="Helical" evidence="8">
    <location>
        <begin position="248"/>
        <end position="269"/>
    </location>
</feature>
<name>A0AAU7AQB2_9ACTN</name>
<feature type="transmembrane region" description="Helical" evidence="8">
    <location>
        <begin position="81"/>
        <end position="100"/>
    </location>
</feature>
<dbReference type="NCBIfam" id="TIGR01972">
    <property type="entry name" value="NDH_I_M"/>
    <property type="match status" value="1"/>
</dbReference>
<comment type="subcellular location">
    <subcellularLocation>
        <location evidence="1">Endomembrane system</location>
        <topology evidence="1">Multi-pass membrane protein</topology>
    </subcellularLocation>
    <subcellularLocation>
        <location evidence="6">Membrane</location>
        <topology evidence="6">Multi-pass membrane protein</topology>
    </subcellularLocation>
</comment>
<keyword evidence="5 8" id="KW-0472">Membrane</keyword>
<dbReference type="GO" id="GO:0048039">
    <property type="term" value="F:ubiquinone binding"/>
    <property type="evidence" value="ECO:0007669"/>
    <property type="project" value="TreeGrafter"/>
</dbReference>
<dbReference type="PANTHER" id="PTHR43507">
    <property type="entry name" value="NADH-UBIQUINONE OXIDOREDUCTASE CHAIN 4"/>
    <property type="match status" value="1"/>
</dbReference>
<keyword evidence="4 8" id="KW-1133">Transmembrane helix</keyword>
<evidence type="ECO:0000256" key="3">
    <source>
        <dbReference type="ARBA" id="ARBA00022692"/>
    </source>
</evidence>
<dbReference type="KEGG" id="parq:DSM112329_00669"/>
<protein>
    <submittedName>
        <fullName evidence="10">NAD(P)H-quinone oxidoreductase chain 4</fullName>
    </submittedName>
</protein>
<dbReference type="Pfam" id="PF00361">
    <property type="entry name" value="Proton_antipo_M"/>
    <property type="match status" value="1"/>
</dbReference>
<dbReference type="GO" id="GO:0003954">
    <property type="term" value="F:NADH dehydrogenase activity"/>
    <property type="evidence" value="ECO:0007669"/>
    <property type="project" value="TreeGrafter"/>
</dbReference>
<feature type="transmembrane region" description="Helical" evidence="8">
    <location>
        <begin position="275"/>
        <end position="294"/>
    </location>
</feature>
<evidence type="ECO:0000256" key="8">
    <source>
        <dbReference type="SAM" id="Phobius"/>
    </source>
</evidence>
<feature type="transmembrane region" description="Helical" evidence="8">
    <location>
        <begin position="456"/>
        <end position="475"/>
    </location>
</feature>
<dbReference type="GO" id="GO:0015990">
    <property type="term" value="P:electron transport coupled proton transport"/>
    <property type="evidence" value="ECO:0007669"/>
    <property type="project" value="TreeGrafter"/>
</dbReference>
<dbReference type="AlphaFoldDB" id="A0AAU7AQB2"/>
<feature type="transmembrane region" description="Helical" evidence="8">
    <location>
        <begin position="215"/>
        <end position="236"/>
    </location>
</feature>
<feature type="region of interest" description="Disordered" evidence="7">
    <location>
        <begin position="492"/>
        <end position="604"/>
    </location>
</feature>
<evidence type="ECO:0000256" key="2">
    <source>
        <dbReference type="ARBA" id="ARBA00009025"/>
    </source>
</evidence>
<dbReference type="InterPro" id="IPR010227">
    <property type="entry name" value="NADH_Q_OxRdtase_chainM/4"/>
</dbReference>
<evidence type="ECO:0000256" key="7">
    <source>
        <dbReference type="SAM" id="MobiDB-lite"/>
    </source>
</evidence>
<feature type="transmembrane region" description="Helical" evidence="8">
    <location>
        <begin position="120"/>
        <end position="151"/>
    </location>
</feature>
<feature type="domain" description="NADH:quinone oxidoreductase/Mrp antiporter transmembrane" evidence="9">
    <location>
        <begin position="127"/>
        <end position="422"/>
    </location>
</feature>
<organism evidence="10">
    <name type="scientific">Paraconexibacter sp. AEG42_29</name>
    <dbReference type="NCBI Taxonomy" id="2997339"/>
    <lineage>
        <taxon>Bacteria</taxon>
        <taxon>Bacillati</taxon>
        <taxon>Actinomycetota</taxon>
        <taxon>Thermoleophilia</taxon>
        <taxon>Solirubrobacterales</taxon>
        <taxon>Paraconexibacteraceae</taxon>
        <taxon>Paraconexibacter</taxon>
    </lineage>
</organism>
<comment type="similarity">
    <text evidence="2">Belongs to the complex I subunit 4 family.</text>
</comment>
<dbReference type="InterPro" id="IPR003918">
    <property type="entry name" value="NADH_UbQ_OxRdtase"/>
</dbReference>
<dbReference type="PANTHER" id="PTHR43507:SF1">
    <property type="entry name" value="NADH-UBIQUINONE OXIDOREDUCTASE CHAIN 4"/>
    <property type="match status" value="1"/>
</dbReference>
<dbReference type="GO" id="GO:0042773">
    <property type="term" value="P:ATP synthesis coupled electron transport"/>
    <property type="evidence" value="ECO:0007669"/>
    <property type="project" value="InterPro"/>
</dbReference>
<dbReference type="InterPro" id="IPR001750">
    <property type="entry name" value="ND/Mrp_TM"/>
</dbReference>
<feature type="transmembrane region" description="Helical" evidence="8">
    <location>
        <begin position="306"/>
        <end position="327"/>
    </location>
</feature>
<dbReference type="GO" id="GO:0008137">
    <property type="term" value="F:NADH dehydrogenase (ubiquinone) activity"/>
    <property type="evidence" value="ECO:0007669"/>
    <property type="project" value="InterPro"/>
</dbReference>